<feature type="transmembrane region" description="Helical" evidence="1">
    <location>
        <begin position="12"/>
        <end position="28"/>
    </location>
</feature>
<organism evidence="2 3">
    <name type="scientific">Larinioides sclopetarius</name>
    <dbReference type="NCBI Taxonomy" id="280406"/>
    <lineage>
        <taxon>Eukaryota</taxon>
        <taxon>Metazoa</taxon>
        <taxon>Ecdysozoa</taxon>
        <taxon>Arthropoda</taxon>
        <taxon>Chelicerata</taxon>
        <taxon>Arachnida</taxon>
        <taxon>Araneae</taxon>
        <taxon>Araneomorphae</taxon>
        <taxon>Entelegynae</taxon>
        <taxon>Araneoidea</taxon>
        <taxon>Araneidae</taxon>
        <taxon>Larinioides</taxon>
    </lineage>
</organism>
<dbReference type="Proteomes" id="UP001497382">
    <property type="component" value="Unassembled WGS sequence"/>
</dbReference>
<proteinExistence type="predicted"/>
<feature type="transmembrane region" description="Helical" evidence="1">
    <location>
        <begin position="34"/>
        <end position="55"/>
    </location>
</feature>
<gene>
    <name evidence="2" type="ORF">LARSCL_LOCUS22071</name>
</gene>
<dbReference type="EMBL" id="CAXIEN010000571">
    <property type="protein sequence ID" value="CAL1300692.1"/>
    <property type="molecule type" value="Genomic_DNA"/>
</dbReference>
<feature type="transmembrane region" description="Helical" evidence="1">
    <location>
        <begin position="62"/>
        <end position="79"/>
    </location>
</feature>
<name>A0AAV2BXT1_9ARAC</name>
<keyword evidence="1" id="KW-1133">Transmembrane helix</keyword>
<comment type="caution">
    <text evidence="2">The sequence shown here is derived from an EMBL/GenBank/DDBJ whole genome shotgun (WGS) entry which is preliminary data.</text>
</comment>
<feature type="transmembrane region" description="Helical" evidence="1">
    <location>
        <begin position="113"/>
        <end position="134"/>
    </location>
</feature>
<evidence type="ECO:0000313" key="3">
    <source>
        <dbReference type="Proteomes" id="UP001497382"/>
    </source>
</evidence>
<keyword evidence="1" id="KW-0472">Membrane</keyword>
<sequence length="175" mass="19636">MMTGFQPLSVKVPIFIGFILHMIYLWMISTEPWIVSSLLVRSISVFITGGILACVFEKNDNFLKALGFSIFLIGLAYQFKNFWKICYNSCIFGGFLTIEGTILGYLKRKPEEHVITSFSFMGFVFLANGCSALITDSLSEMSSVNVNKPVVPNAWINICIGIFSILNAIILKYML</sequence>
<reference evidence="2 3" key="1">
    <citation type="submission" date="2024-04" db="EMBL/GenBank/DDBJ databases">
        <authorList>
            <person name="Rising A."/>
            <person name="Reimegard J."/>
            <person name="Sonavane S."/>
            <person name="Akerstrom W."/>
            <person name="Nylinder S."/>
            <person name="Hedman E."/>
            <person name="Kallberg Y."/>
        </authorList>
    </citation>
    <scope>NUCLEOTIDE SEQUENCE [LARGE SCALE GENOMIC DNA]</scope>
</reference>
<evidence type="ECO:0000313" key="2">
    <source>
        <dbReference type="EMBL" id="CAL1300692.1"/>
    </source>
</evidence>
<feature type="transmembrane region" description="Helical" evidence="1">
    <location>
        <begin position="85"/>
        <end position="106"/>
    </location>
</feature>
<protein>
    <submittedName>
        <fullName evidence="2">Uncharacterized protein</fullName>
    </submittedName>
</protein>
<keyword evidence="3" id="KW-1185">Reference proteome</keyword>
<accession>A0AAV2BXT1</accession>
<evidence type="ECO:0000256" key="1">
    <source>
        <dbReference type="SAM" id="Phobius"/>
    </source>
</evidence>
<keyword evidence="1" id="KW-0812">Transmembrane</keyword>
<feature type="transmembrane region" description="Helical" evidence="1">
    <location>
        <begin position="154"/>
        <end position="174"/>
    </location>
</feature>
<dbReference type="AlphaFoldDB" id="A0AAV2BXT1"/>